<dbReference type="Proteomes" id="UP001589836">
    <property type="component" value="Unassembled WGS sequence"/>
</dbReference>
<reference evidence="1 2" key="1">
    <citation type="submission" date="2024-09" db="EMBL/GenBank/DDBJ databases">
        <authorList>
            <person name="Sun Q."/>
            <person name="Mori K."/>
        </authorList>
    </citation>
    <scope>NUCLEOTIDE SEQUENCE [LARGE SCALE GENOMIC DNA]</scope>
    <source>
        <strain evidence="1 2">NCAIM B.02529</strain>
    </source>
</reference>
<sequence>MIHQTWYESKTIKQVECVHANAEKYVVDTVLTPGKVYDVKNETDEFIFIIDNTGVMGGFYKHYFKEV</sequence>
<dbReference type="RefSeq" id="WP_377345797.1">
    <property type="nucleotide sequence ID" value="NZ_JBHLTP010000003.1"/>
</dbReference>
<name>A0ABV6LLI0_9BACI</name>
<accession>A0ABV6LLI0</accession>
<proteinExistence type="predicted"/>
<evidence type="ECO:0000313" key="1">
    <source>
        <dbReference type="EMBL" id="MFC0523254.1"/>
    </source>
</evidence>
<keyword evidence="2" id="KW-1185">Reference proteome</keyword>
<comment type="caution">
    <text evidence="1">The sequence shown here is derived from an EMBL/GenBank/DDBJ whole genome shotgun (WGS) entry which is preliminary data.</text>
</comment>
<gene>
    <name evidence="1" type="ORF">ACFFGV_06545</name>
</gene>
<organism evidence="1 2">
    <name type="scientific">Pontibacillus salicampi</name>
    <dbReference type="NCBI Taxonomy" id="1449801"/>
    <lineage>
        <taxon>Bacteria</taxon>
        <taxon>Bacillati</taxon>
        <taxon>Bacillota</taxon>
        <taxon>Bacilli</taxon>
        <taxon>Bacillales</taxon>
        <taxon>Bacillaceae</taxon>
        <taxon>Pontibacillus</taxon>
    </lineage>
</organism>
<evidence type="ECO:0000313" key="2">
    <source>
        <dbReference type="Proteomes" id="UP001589836"/>
    </source>
</evidence>
<protein>
    <submittedName>
        <fullName evidence="1">DUF6501 family protein</fullName>
    </submittedName>
</protein>
<dbReference type="InterPro" id="IPR045447">
    <property type="entry name" value="DUF6501"/>
</dbReference>
<dbReference type="Pfam" id="PF20111">
    <property type="entry name" value="DUF6501"/>
    <property type="match status" value="1"/>
</dbReference>
<dbReference type="EMBL" id="JBHLTP010000003">
    <property type="protein sequence ID" value="MFC0523254.1"/>
    <property type="molecule type" value="Genomic_DNA"/>
</dbReference>